<dbReference type="PANTHER" id="PTHR36427">
    <property type="entry name" value="54S RIBOSOMAL PROTEIN L1, MITOCHONDRIAL"/>
    <property type="match status" value="1"/>
</dbReference>
<comment type="caution">
    <text evidence="12">The sequence shown here is derived from an EMBL/GenBank/DDBJ whole genome shotgun (WGS) entry which is preliminary data.</text>
</comment>
<evidence type="ECO:0000256" key="11">
    <source>
        <dbReference type="HAMAP-Rule" id="MF_01318"/>
    </source>
</evidence>
<dbReference type="InterPro" id="IPR028364">
    <property type="entry name" value="Ribosomal_uL1/biogenesis"/>
</dbReference>
<keyword evidence="9 11" id="KW-0687">Ribonucleoprotein</keyword>
<keyword evidence="7 11" id="KW-0694">RNA-binding</keyword>
<dbReference type="InterPro" id="IPR023669">
    <property type="entry name" value="Ribosomal_uL1_arc"/>
</dbReference>
<keyword evidence="5 11" id="KW-0699">rRNA-binding</keyword>
<sequence>MSEKLFKELEQCILKAKEYSKRRNFKQSVELIVVFKDVDPKSPEGRIREIVVLPRGRGKDLNICVIADGDMAVKARELGVKRVITSDELRGIGKKEARKIAEECDWVLARTDLMPLVGRVLGPALGPRGKTPVPIPIGSDIASFINRYKSAILVRNKDQLYIMAPIGTEDMSVQDLVENAKTVIHVLESKLPNGLNSIVKVFVKTTMGPPIPVKW</sequence>
<comment type="similarity">
    <text evidence="1 11">Belongs to the universal ribosomal protein uL1 family.</text>
</comment>
<proteinExistence type="inferred from homology"/>
<evidence type="ECO:0000256" key="1">
    <source>
        <dbReference type="ARBA" id="ARBA00010531"/>
    </source>
</evidence>
<dbReference type="EMBL" id="DTAN01000095">
    <property type="protein sequence ID" value="HGU65048.1"/>
    <property type="molecule type" value="Genomic_DNA"/>
</dbReference>
<dbReference type="AlphaFoldDB" id="A0A7C4HBA6"/>
<evidence type="ECO:0000313" key="12">
    <source>
        <dbReference type="EMBL" id="HGM58370.1"/>
    </source>
</evidence>
<keyword evidence="8 11" id="KW-0689">Ribosomal protein</keyword>
<dbReference type="GO" id="GO:0006412">
    <property type="term" value="P:translation"/>
    <property type="evidence" value="ECO:0007669"/>
    <property type="project" value="UniProtKB-UniRule"/>
</dbReference>
<accession>A0A7C4HBA6</accession>
<evidence type="ECO:0000256" key="8">
    <source>
        <dbReference type="ARBA" id="ARBA00022980"/>
    </source>
</evidence>
<dbReference type="Gene3D" id="3.30.190.20">
    <property type="match status" value="1"/>
</dbReference>
<organism evidence="12">
    <name type="scientific">Staphylothermus marinus</name>
    <dbReference type="NCBI Taxonomy" id="2280"/>
    <lineage>
        <taxon>Archaea</taxon>
        <taxon>Thermoproteota</taxon>
        <taxon>Thermoprotei</taxon>
        <taxon>Desulfurococcales</taxon>
        <taxon>Desulfurococcaceae</taxon>
        <taxon>Staphylothermus</taxon>
    </lineage>
</organism>
<evidence type="ECO:0000256" key="5">
    <source>
        <dbReference type="ARBA" id="ARBA00022730"/>
    </source>
</evidence>
<comment type="subunit">
    <text evidence="2 11">Part of the 50S ribosomal subunit.</text>
</comment>
<dbReference type="GO" id="GO:0003735">
    <property type="term" value="F:structural constituent of ribosome"/>
    <property type="evidence" value="ECO:0007669"/>
    <property type="project" value="InterPro"/>
</dbReference>
<reference evidence="12" key="1">
    <citation type="journal article" date="2020" name="mSystems">
        <title>Genome- and Community-Level Interaction Insights into Carbon Utilization and Element Cycling Functions of Hydrothermarchaeota in Hydrothermal Sediment.</title>
        <authorList>
            <person name="Zhou Z."/>
            <person name="Liu Y."/>
            <person name="Xu W."/>
            <person name="Pan J."/>
            <person name="Luo Z.H."/>
            <person name="Li M."/>
        </authorList>
    </citation>
    <scope>NUCLEOTIDE SEQUENCE [LARGE SCALE GENOMIC DNA]</scope>
    <source>
        <strain evidence="13">SpSt-622</strain>
        <strain evidence="12">SpSt-642</strain>
    </source>
</reference>
<dbReference type="NCBIfam" id="NF003244">
    <property type="entry name" value="PRK04203.1"/>
    <property type="match status" value="1"/>
</dbReference>
<comment type="function">
    <text evidence="11">Protein L1 is also a translational repressor protein, it controls the translation of its operon by binding to its mRNA.</text>
</comment>
<dbReference type="SUPFAM" id="SSF56808">
    <property type="entry name" value="Ribosomal protein L1"/>
    <property type="match status" value="1"/>
</dbReference>
<dbReference type="Pfam" id="PF00687">
    <property type="entry name" value="Ribosomal_L1"/>
    <property type="match status" value="1"/>
</dbReference>
<dbReference type="InterPro" id="IPR016095">
    <property type="entry name" value="Ribosomal_uL1_3-a/b-sand"/>
</dbReference>
<evidence type="ECO:0000256" key="2">
    <source>
        <dbReference type="ARBA" id="ARBA00011838"/>
    </source>
</evidence>
<dbReference type="PIRSF" id="PIRSF002155">
    <property type="entry name" value="Ribosomal_L1"/>
    <property type="match status" value="1"/>
</dbReference>
<dbReference type="Gene3D" id="3.40.50.790">
    <property type="match status" value="1"/>
</dbReference>
<dbReference type="GO" id="GO:0015934">
    <property type="term" value="C:large ribosomal subunit"/>
    <property type="evidence" value="ECO:0007669"/>
    <property type="project" value="InterPro"/>
</dbReference>
<evidence type="ECO:0000256" key="4">
    <source>
        <dbReference type="ARBA" id="ARBA00022555"/>
    </source>
</evidence>
<keyword evidence="4 11" id="KW-0820">tRNA-binding</keyword>
<keyword evidence="6 11" id="KW-0810">Translation regulation</keyword>
<keyword evidence="3 11" id="KW-0678">Repressor</keyword>
<dbReference type="FunFam" id="3.40.50.790:FF:000005">
    <property type="entry name" value="50S ribosomal protein L1"/>
    <property type="match status" value="1"/>
</dbReference>
<dbReference type="CDD" id="cd00403">
    <property type="entry name" value="Ribosomal_L1"/>
    <property type="match status" value="1"/>
</dbReference>
<evidence type="ECO:0000256" key="10">
    <source>
        <dbReference type="ARBA" id="ARBA00045545"/>
    </source>
</evidence>
<name>A0A7C4HBA6_STAMA</name>
<protein>
    <recommendedName>
        <fullName evidence="11">Large ribosomal subunit protein uL1</fullName>
    </recommendedName>
</protein>
<evidence type="ECO:0000256" key="3">
    <source>
        <dbReference type="ARBA" id="ARBA00022491"/>
    </source>
</evidence>
<dbReference type="GO" id="GO:0000049">
    <property type="term" value="F:tRNA binding"/>
    <property type="evidence" value="ECO:0007669"/>
    <property type="project" value="UniProtKB-KW"/>
</dbReference>
<dbReference type="EMBL" id="DTBJ01000016">
    <property type="protein sequence ID" value="HGM58370.1"/>
    <property type="molecule type" value="Genomic_DNA"/>
</dbReference>
<dbReference type="InterPro" id="IPR002143">
    <property type="entry name" value="Ribosomal_uL1"/>
</dbReference>
<evidence type="ECO:0000313" key="13">
    <source>
        <dbReference type="EMBL" id="HGU65048.1"/>
    </source>
</evidence>
<evidence type="ECO:0000256" key="9">
    <source>
        <dbReference type="ARBA" id="ARBA00023274"/>
    </source>
</evidence>
<gene>
    <name evidence="11" type="primary">rpl1</name>
    <name evidence="13" type="ORF">ENT92_02370</name>
    <name evidence="12" type="ORF">ENU14_02125</name>
</gene>
<dbReference type="HAMAP" id="MF_01318_A">
    <property type="entry name" value="Ribosomal_uL1_A"/>
    <property type="match status" value="1"/>
</dbReference>
<dbReference type="GO" id="GO:0019843">
    <property type="term" value="F:rRNA binding"/>
    <property type="evidence" value="ECO:0007669"/>
    <property type="project" value="UniProtKB-UniRule"/>
</dbReference>
<evidence type="ECO:0000256" key="7">
    <source>
        <dbReference type="ARBA" id="ARBA00022884"/>
    </source>
</evidence>
<dbReference type="PANTHER" id="PTHR36427:SF3">
    <property type="entry name" value="LARGE RIBOSOMAL SUBUNIT PROTEIN UL1M"/>
    <property type="match status" value="1"/>
</dbReference>
<comment type="function">
    <text evidence="11">Binds directly to 23S rRNA. Probably involved in E site tRNA release.</text>
</comment>
<dbReference type="InterPro" id="IPR023674">
    <property type="entry name" value="Ribosomal_uL1-like"/>
</dbReference>
<dbReference type="GO" id="GO:0006417">
    <property type="term" value="P:regulation of translation"/>
    <property type="evidence" value="ECO:0007669"/>
    <property type="project" value="UniProtKB-KW"/>
</dbReference>
<comment type="function">
    <text evidence="10">Probably involved in E site tRNA release. Binds directly to 23S rRNA.</text>
</comment>
<evidence type="ECO:0000256" key="6">
    <source>
        <dbReference type="ARBA" id="ARBA00022845"/>
    </source>
</evidence>